<evidence type="ECO:0000313" key="3">
    <source>
        <dbReference type="Proteomes" id="UP000242180"/>
    </source>
</evidence>
<feature type="compositionally biased region" description="Low complexity" evidence="1">
    <location>
        <begin position="640"/>
        <end position="656"/>
    </location>
</feature>
<gene>
    <name evidence="2" type="ORF">BCR43DRAFT_484635</name>
</gene>
<accession>A0A1X2HKW4</accession>
<dbReference type="OrthoDB" id="2279716at2759"/>
<dbReference type="AlphaFoldDB" id="A0A1X2HKW4"/>
<dbReference type="PANTHER" id="PTHR23159">
    <property type="entry name" value="CENTROSOMAL PROTEIN 2"/>
    <property type="match status" value="1"/>
</dbReference>
<dbReference type="OMA" id="WADMMES"/>
<dbReference type="InParanoid" id="A0A1X2HKW4"/>
<dbReference type="Proteomes" id="UP000242180">
    <property type="component" value="Unassembled WGS sequence"/>
</dbReference>
<feature type="region of interest" description="Disordered" evidence="1">
    <location>
        <begin position="244"/>
        <end position="330"/>
    </location>
</feature>
<evidence type="ECO:0000313" key="2">
    <source>
        <dbReference type="EMBL" id="ORY99969.1"/>
    </source>
</evidence>
<feature type="region of interest" description="Disordered" evidence="1">
    <location>
        <begin position="107"/>
        <end position="137"/>
    </location>
</feature>
<evidence type="ECO:0000256" key="1">
    <source>
        <dbReference type="SAM" id="MobiDB-lite"/>
    </source>
</evidence>
<keyword evidence="3" id="KW-1185">Reference proteome</keyword>
<sequence>MSTIDTSSSTSSSWHTHNNNSQHNNDAIDKPSIYVPGHYNNNNNNDNQQCDYPPSHNDDKRKQIQVARASMTARKEALLRLPQTQSREIFSVSALSDRARIPFIKLPSATQQDAAPHLDDRKPNRLEEEETDDSDVEDVEELLLELAHELDINDKAYSRVSKEHPAATPSALTLHKGVFSFPPSDYFSPGAPFLGTTGTLSSDDEANKPADSAGPESEPPTISVRIAGGDLIQDVFLSPIVEQQRSPLSRKNSKVEEIIPTEEDQQTKLDVHSPPFSLRPPPHLTRSRRTSRTIQQSQQLQQQQQTSAADLSPETHSQASSRNSSTSAVSPRFMALRKLSHSLTPGADMVLDTATSHHHHHHYHRESSNAGEDGPGQRQLQQPQRQADTLEDQQQQLLQKIEVMIEDRLLSNVAQIAWRASESQRSWWEEQKRELVDLAGSILNKLEGTAQTATPVSEAASKIPQKPDPELERLRRQHIDLENEVSTYRMKQIGLQRQLFELDIIKAHNAELESQQDQLRQRNTELEHANEQHAKRIQELEQQVAKSSKDGTDWAEAVAADERYKELEARYRAQKEESERRMAELEKENRRLKQIENVNQLQLDYLQQELDGRQQQQQQQQQNKKTRKANKRATMMASLPPKRSQQQQQQHLQVQPPRRPSSAMALSRRESHRQSYFMDEEGHLTFTTEVDGRLSQYTVKMPALPRPTSTPPQRRTNTTTISSNSSKLNPNAAPWGVGQASSSSCSPPSSL</sequence>
<feature type="region of interest" description="Disordered" evidence="1">
    <location>
        <begin position="612"/>
        <end position="676"/>
    </location>
</feature>
<feature type="compositionally biased region" description="Acidic residues" evidence="1">
    <location>
        <begin position="127"/>
        <end position="137"/>
    </location>
</feature>
<name>A0A1X2HKW4_SYNRA</name>
<feature type="compositionally biased region" description="Low complexity" evidence="1">
    <location>
        <begin position="376"/>
        <end position="386"/>
    </location>
</feature>
<feature type="region of interest" description="Disordered" evidence="1">
    <location>
        <begin position="1"/>
        <end position="61"/>
    </location>
</feature>
<feature type="compositionally biased region" description="Low complexity" evidence="1">
    <location>
        <begin position="292"/>
        <end position="307"/>
    </location>
</feature>
<feature type="region of interest" description="Disordered" evidence="1">
    <location>
        <begin position="699"/>
        <end position="751"/>
    </location>
</feature>
<feature type="compositionally biased region" description="Low complexity" evidence="1">
    <location>
        <begin position="711"/>
        <end position="726"/>
    </location>
</feature>
<feature type="region of interest" description="Disordered" evidence="1">
    <location>
        <begin position="355"/>
        <end position="393"/>
    </location>
</feature>
<feature type="compositionally biased region" description="Basic and acidic residues" evidence="1">
    <location>
        <begin position="116"/>
        <end position="126"/>
    </location>
</feature>
<dbReference type="PANTHER" id="PTHR23159:SF31">
    <property type="entry name" value="CENTROSOME-ASSOCIATED PROTEIN CEP250 ISOFORM X1"/>
    <property type="match status" value="1"/>
</dbReference>
<feature type="compositionally biased region" description="Low complexity" evidence="1">
    <location>
        <begin position="1"/>
        <end position="25"/>
    </location>
</feature>
<feature type="compositionally biased region" description="Low complexity" evidence="1">
    <location>
        <begin position="612"/>
        <end position="622"/>
    </location>
</feature>
<comment type="caution">
    <text evidence="2">The sequence shown here is derived from an EMBL/GenBank/DDBJ whole genome shotgun (WGS) entry which is preliminary data.</text>
</comment>
<feature type="compositionally biased region" description="Low complexity" evidence="1">
    <location>
        <begin position="741"/>
        <end position="751"/>
    </location>
</feature>
<feature type="region of interest" description="Disordered" evidence="1">
    <location>
        <begin position="195"/>
        <end position="223"/>
    </location>
</feature>
<protein>
    <submittedName>
        <fullName evidence="2">Uncharacterized protein</fullName>
    </submittedName>
</protein>
<proteinExistence type="predicted"/>
<organism evidence="2 3">
    <name type="scientific">Syncephalastrum racemosum</name>
    <name type="common">Filamentous fungus</name>
    <dbReference type="NCBI Taxonomy" id="13706"/>
    <lineage>
        <taxon>Eukaryota</taxon>
        <taxon>Fungi</taxon>
        <taxon>Fungi incertae sedis</taxon>
        <taxon>Mucoromycota</taxon>
        <taxon>Mucoromycotina</taxon>
        <taxon>Mucoromycetes</taxon>
        <taxon>Mucorales</taxon>
        <taxon>Syncephalastraceae</taxon>
        <taxon>Syncephalastrum</taxon>
    </lineage>
</organism>
<feature type="compositionally biased region" description="Low complexity" evidence="1">
    <location>
        <begin position="317"/>
        <end position="330"/>
    </location>
</feature>
<reference evidence="2 3" key="1">
    <citation type="submission" date="2016-07" db="EMBL/GenBank/DDBJ databases">
        <title>Pervasive Adenine N6-methylation of Active Genes in Fungi.</title>
        <authorList>
            <consortium name="DOE Joint Genome Institute"/>
            <person name="Mondo S.J."/>
            <person name="Dannebaum R.O."/>
            <person name="Kuo R.C."/>
            <person name="Labutti K."/>
            <person name="Haridas S."/>
            <person name="Kuo A."/>
            <person name="Salamov A."/>
            <person name="Ahrendt S.R."/>
            <person name="Lipzen A."/>
            <person name="Sullivan W."/>
            <person name="Andreopoulos W.B."/>
            <person name="Clum A."/>
            <person name="Lindquist E."/>
            <person name="Daum C."/>
            <person name="Ramamoorthy G.K."/>
            <person name="Gryganskyi A."/>
            <person name="Culley D."/>
            <person name="Magnuson J.K."/>
            <person name="James T.Y."/>
            <person name="O'Malley M.A."/>
            <person name="Stajich J.E."/>
            <person name="Spatafora J.W."/>
            <person name="Visel A."/>
            <person name="Grigoriev I.V."/>
        </authorList>
    </citation>
    <scope>NUCLEOTIDE SEQUENCE [LARGE SCALE GENOMIC DNA]</scope>
    <source>
        <strain evidence="2 3">NRRL 2496</strain>
    </source>
</reference>
<dbReference type="EMBL" id="MCGN01000002">
    <property type="protein sequence ID" value="ORY99969.1"/>
    <property type="molecule type" value="Genomic_DNA"/>
</dbReference>